<sequence length="469" mass="53616">MDAETKRLAAERDKRIAEADSASDWTDDLRRTTNGGIKLSSLHNIILYLKNDPNLKGLLAFDEFSEQISILKDNPVTHQKAGMWKDDDNSIIRVYLDEKYNVLFTTDNLQDAIAAVAREHSSNPIKERIEKVKWDGKPRAERFFTDYLGAEDNHYTRMVTRKWLSGAVARVYHPGCKFEIIPILEGPQGLGKSTVVGLLAPDYVNSSLDTMGKTKDDLQKLTGSWIVEIAELSAMKKTDVEALKNFTSILSDNYRNSYGHFATFHPRKNVFIGTTNQHDYLKDATGERRFYPIRCGINRAVKSPWQPVQGDIFQILAEVKTWVDAGEKLYLDQRTIDEAKSYQHEAQVVDPLKDAIEEYLAMPVPSNWDELTFSLKHSYFEHYVDGDNSKDSQPEWLGVHLSDKKEAMAQTSIREILAVVFNKQADSYLSGRISGETKKIKLIMDNEPDWQYQRIRSQGHQIRGYINTL</sequence>
<dbReference type="RefSeq" id="WP_048736240.1">
    <property type="nucleotide sequence ID" value="NZ_CP012033.1"/>
</dbReference>
<dbReference type="Proteomes" id="UP000036000">
    <property type="component" value="Chromosome"/>
</dbReference>
<dbReference type="AlphaFoldDB" id="A0AAC8ZH94"/>
<dbReference type="InterPro" id="IPR007936">
    <property type="entry name" value="VapE-like_dom"/>
</dbReference>
<gene>
    <name evidence="2" type="ORF">ABN16_01130</name>
</gene>
<dbReference type="PANTHER" id="PTHR34985">
    <property type="entry name" value="SLR0554 PROTEIN"/>
    <property type="match status" value="1"/>
</dbReference>
<evidence type="ECO:0000313" key="2">
    <source>
        <dbReference type="EMBL" id="AKP65955.1"/>
    </source>
</evidence>
<feature type="domain" description="Virulence-associated protein E-like" evidence="1">
    <location>
        <begin position="129"/>
        <end position="346"/>
    </location>
</feature>
<evidence type="ECO:0000313" key="3">
    <source>
        <dbReference type="Proteomes" id="UP000036000"/>
    </source>
</evidence>
<dbReference type="EMBL" id="CP012033">
    <property type="protein sequence ID" value="AKP65955.1"/>
    <property type="molecule type" value="Genomic_DNA"/>
</dbReference>
<dbReference type="InterPro" id="IPR027417">
    <property type="entry name" value="P-loop_NTPase"/>
</dbReference>
<proteinExistence type="predicted"/>
<accession>A0AAC8ZH94</accession>
<dbReference type="SUPFAM" id="SSF52540">
    <property type="entry name" value="P-loop containing nucleoside triphosphate hydrolases"/>
    <property type="match status" value="1"/>
</dbReference>
<dbReference type="PANTHER" id="PTHR34985:SF1">
    <property type="entry name" value="SLR0554 PROTEIN"/>
    <property type="match status" value="1"/>
</dbReference>
<keyword evidence="3" id="KW-1185">Reference proteome</keyword>
<organism evidence="2 3">
    <name type="scientific">Levilactobacillus koreensis</name>
    <dbReference type="NCBI Taxonomy" id="637971"/>
    <lineage>
        <taxon>Bacteria</taxon>
        <taxon>Bacillati</taxon>
        <taxon>Bacillota</taxon>
        <taxon>Bacilli</taxon>
        <taxon>Lactobacillales</taxon>
        <taxon>Lactobacillaceae</taxon>
        <taxon>Levilactobacillus</taxon>
    </lineage>
</organism>
<evidence type="ECO:0000259" key="1">
    <source>
        <dbReference type="Pfam" id="PF05272"/>
    </source>
</evidence>
<protein>
    <submittedName>
        <fullName evidence="2">Virulence protein</fullName>
    </submittedName>
</protein>
<reference evidence="2 3" key="1">
    <citation type="submission" date="2015-07" db="EMBL/GenBank/DDBJ databases">
        <title>Lactobacillus korensis/26-25/ whole genome sequencing.</title>
        <authorList>
            <person name="Kim M.K."/>
            <person name="Im W.-T."/>
            <person name="Srinivasan S."/>
            <person name="Lee J.-J."/>
        </authorList>
    </citation>
    <scope>NUCLEOTIDE SEQUENCE [LARGE SCALE GENOMIC DNA]</scope>
    <source>
        <strain evidence="2 3">26-25</strain>
    </source>
</reference>
<dbReference type="KEGG" id="lko:ABN16_01130"/>
<name>A0AAC8ZH94_9LACO</name>
<dbReference type="Pfam" id="PF05272">
    <property type="entry name" value="VapE-like_dom"/>
    <property type="match status" value="1"/>
</dbReference>